<name>A0A3S2MKU6_ORYJA</name>
<keyword evidence="2" id="KW-1185">Reference proteome</keyword>
<organism evidence="1 2">
    <name type="scientific">Oryzias javanicus</name>
    <name type="common">Javanese ricefish</name>
    <name type="synonym">Aplocheilus javanicus</name>
    <dbReference type="NCBI Taxonomy" id="123683"/>
    <lineage>
        <taxon>Eukaryota</taxon>
        <taxon>Metazoa</taxon>
        <taxon>Chordata</taxon>
        <taxon>Craniata</taxon>
        <taxon>Vertebrata</taxon>
        <taxon>Euteleostomi</taxon>
        <taxon>Actinopterygii</taxon>
        <taxon>Neopterygii</taxon>
        <taxon>Teleostei</taxon>
        <taxon>Neoteleostei</taxon>
        <taxon>Acanthomorphata</taxon>
        <taxon>Ovalentaria</taxon>
        <taxon>Atherinomorphae</taxon>
        <taxon>Beloniformes</taxon>
        <taxon>Adrianichthyidae</taxon>
        <taxon>Oryziinae</taxon>
        <taxon>Oryzias</taxon>
    </lineage>
</organism>
<evidence type="ECO:0000313" key="1">
    <source>
        <dbReference type="EMBL" id="RVE61404.1"/>
    </source>
</evidence>
<evidence type="ECO:0000313" key="2">
    <source>
        <dbReference type="Proteomes" id="UP000283210"/>
    </source>
</evidence>
<dbReference type="EMBL" id="CM012453">
    <property type="protein sequence ID" value="RVE61404.1"/>
    <property type="molecule type" value="Genomic_DNA"/>
</dbReference>
<sequence length="124" mass="13606">MAGSALDLLQPLLARLPARATVLRGALHGVVLLILLRPRCCVSIPRWLSCLLSVSKDWIDVRWSVHSTDLDEARNLPPAQNRVNSGMAHQNLSTVSVFLVGESCNVFVFSFLIVKENHNATYGG</sequence>
<reference evidence="1 2" key="1">
    <citation type="submission" date="2018-11" db="EMBL/GenBank/DDBJ databases">
        <authorList>
            <person name="Lopez-Roques C."/>
            <person name="Donnadieu C."/>
            <person name="Bouchez O."/>
            <person name="Klopp C."/>
            <person name="Cabau C."/>
            <person name="Zahm M."/>
        </authorList>
    </citation>
    <scope>NUCLEOTIDE SEQUENCE [LARGE SCALE GENOMIC DNA]</scope>
    <source>
        <strain evidence="1">RS831</strain>
        <tissue evidence="1">Whole body</tissue>
    </source>
</reference>
<reference evidence="1 2" key="2">
    <citation type="submission" date="2019-01" db="EMBL/GenBank/DDBJ databases">
        <title>A chromosome length genome reference of the Java medaka (oryzias javanicus).</title>
        <authorList>
            <person name="Herpin A."/>
            <person name="Takehana Y."/>
            <person name="Naruse K."/>
            <person name="Ansai S."/>
            <person name="Kawaguchi M."/>
        </authorList>
    </citation>
    <scope>NUCLEOTIDE SEQUENCE [LARGE SCALE GENOMIC DNA]</scope>
    <source>
        <strain evidence="1">RS831</strain>
        <tissue evidence="1">Whole body</tissue>
    </source>
</reference>
<gene>
    <name evidence="1" type="ORF">OJAV_G00170300</name>
</gene>
<accession>A0A3S2MKU6</accession>
<dbReference type="AlphaFoldDB" id="A0A3S2MKU6"/>
<protein>
    <submittedName>
        <fullName evidence="1">Uncharacterized protein</fullName>
    </submittedName>
</protein>
<dbReference type="Proteomes" id="UP000283210">
    <property type="component" value="Chromosome 17"/>
</dbReference>
<proteinExistence type="predicted"/>